<feature type="non-terminal residue" evidence="2">
    <location>
        <position position="38"/>
    </location>
</feature>
<evidence type="ECO:0000256" key="1">
    <source>
        <dbReference type="SAM" id="MobiDB-lite"/>
    </source>
</evidence>
<reference evidence="2" key="1">
    <citation type="submission" date="2017-12" db="EMBL/GenBank/DDBJ databases">
        <title>High-resolution comparative analysis of great ape genomes.</title>
        <authorList>
            <person name="Pollen A."/>
            <person name="Hastie A."/>
            <person name="Hormozdiari F."/>
            <person name="Dougherty M."/>
            <person name="Liu R."/>
            <person name="Chaisson M."/>
            <person name="Hoppe E."/>
            <person name="Hill C."/>
            <person name="Pang A."/>
            <person name="Hillier L."/>
            <person name="Baker C."/>
            <person name="Armstrong J."/>
            <person name="Shendure J."/>
            <person name="Paten B."/>
            <person name="Wilson R."/>
            <person name="Chao H."/>
            <person name="Schneider V."/>
            <person name="Ventura M."/>
            <person name="Kronenberg Z."/>
            <person name="Murali S."/>
            <person name="Gordon D."/>
            <person name="Cantsilieris S."/>
            <person name="Munson K."/>
            <person name="Nelson B."/>
            <person name="Raja A."/>
            <person name="Underwood J."/>
            <person name="Diekhans M."/>
            <person name="Fiddes I."/>
            <person name="Haussler D."/>
            <person name="Eichler E."/>
        </authorList>
    </citation>
    <scope>NUCLEOTIDE SEQUENCE [LARGE SCALE GENOMIC DNA]</scope>
    <source>
        <strain evidence="2">Susie</strain>
    </source>
</reference>
<name>A0A2J8T773_PONAB</name>
<dbReference type="EMBL" id="NDHI03003519">
    <property type="protein sequence ID" value="PNJ28877.1"/>
    <property type="molecule type" value="Genomic_DNA"/>
</dbReference>
<sequence length="38" mass="4279">MHNLYTIAGCPDPPGTMEEEDDDYENSTPPYKDLPPKP</sequence>
<proteinExistence type="predicted"/>
<evidence type="ECO:0000313" key="2">
    <source>
        <dbReference type="EMBL" id="PNJ28877.1"/>
    </source>
</evidence>
<feature type="region of interest" description="Disordered" evidence="1">
    <location>
        <begin position="1"/>
        <end position="38"/>
    </location>
</feature>
<dbReference type="AlphaFoldDB" id="A0A2J8T773"/>
<gene>
    <name evidence="2" type="ORF">CR201_G0037575</name>
</gene>
<accession>A0A2J8T773</accession>
<protein>
    <submittedName>
        <fullName evidence="2">CLEC17A isoform 4</fullName>
    </submittedName>
</protein>
<comment type="caution">
    <text evidence="2">The sequence shown here is derived from an EMBL/GenBank/DDBJ whole genome shotgun (WGS) entry which is preliminary data.</text>
</comment>
<organism evidence="2">
    <name type="scientific">Pongo abelii</name>
    <name type="common">Sumatran orangutan</name>
    <name type="synonym">Pongo pygmaeus abelii</name>
    <dbReference type="NCBI Taxonomy" id="9601"/>
    <lineage>
        <taxon>Eukaryota</taxon>
        <taxon>Metazoa</taxon>
        <taxon>Chordata</taxon>
        <taxon>Craniata</taxon>
        <taxon>Vertebrata</taxon>
        <taxon>Euteleostomi</taxon>
        <taxon>Mammalia</taxon>
        <taxon>Eutheria</taxon>
        <taxon>Euarchontoglires</taxon>
        <taxon>Primates</taxon>
        <taxon>Haplorrhini</taxon>
        <taxon>Catarrhini</taxon>
        <taxon>Hominidae</taxon>
        <taxon>Pongo</taxon>
    </lineage>
</organism>